<evidence type="ECO:0000313" key="2">
    <source>
        <dbReference type="EMBL" id="KAJ4141605.1"/>
    </source>
</evidence>
<feature type="compositionally biased region" description="Polar residues" evidence="1">
    <location>
        <begin position="69"/>
        <end position="78"/>
    </location>
</feature>
<feature type="region of interest" description="Disordered" evidence="1">
    <location>
        <begin position="44"/>
        <end position="78"/>
    </location>
</feature>
<evidence type="ECO:0000313" key="3">
    <source>
        <dbReference type="Proteomes" id="UP001152024"/>
    </source>
</evidence>
<name>A0ABQ8RU06_FUSEQ</name>
<gene>
    <name evidence="2" type="ORF">NW768_000820</name>
</gene>
<protein>
    <submittedName>
        <fullName evidence="2">Uncharacterized protein</fullName>
    </submittedName>
</protein>
<evidence type="ECO:0000256" key="1">
    <source>
        <dbReference type="SAM" id="MobiDB-lite"/>
    </source>
</evidence>
<dbReference type="Proteomes" id="UP001152024">
    <property type="component" value="Unassembled WGS sequence"/>
</dbReference>
<accession>A0ABQ8RU06</accession>
<keyword evidence="3" id="KW-1185">Reference proteome</keyword>
<organism evidence="2 3">
    <name type="scientific">Fusarium equiseti</name>
    <name type="common">Fusarium scirpi</name>
    <dbReference type="NCBI Taxonomy" id="61235"/>
    <lineage>
        <taxon>Eukaryota</taxon>
        <taxon>Fungi</taxon>
        <taxon>Dikarya</taxon>
        <taxon>Ascomycota</taxon>
        <taxon>Pezizomycotina</taxon>
        <taxon>Sordariomycetes</taxon>
        <taxon>Hypocreomycetidae</taxon>
        <taxon>Hypocreales</taxon>
        <taxon>Nectriaceae</taxon>
        <taxon>Fusarium</taxon>
        <taxon>Fusarium incarnatum-equiseti species complex</taxon>
    </lineage>
</organism>
<dbReference type="EMBL" id="JAOQBH010000001">
    <property type="protein sequence ID" value="KAJ4141605.1"/>
    <property type="molecule type" value="Genomic_DNA"/>
</dbReference>
<comment type="caution">
    <text evidence="2">The sequence shown here is derived from an EMBL/GenBank/DDBJ whole genome shotgun (WGS) entry which is preliminary data.</text>
</comment>
<reference evidence="2" key="1">
    <citation type="submission" date="2022-09" db="EMBL/GenBank/DDBJ databases">
        <title>Fusarium specimens isolated from Avocado Roots.</title>
        <authorList>
            <person name="Stajich J."/>
            <person name="Roper C."/>
            <person name="Heimlech-Rivalta G."/>
        </authorList>
    </citation>
    <scope>NUCLEOTIDE SEQUENCE</scope>
    <source>
        <strain evidence="2">CF00095</strain>
    </source>
</reference>
<sequence length="78" mass="9069">MVAGKEFHASSYWISHFPPPVLCEYPIIGYFHYDDVKWDRLENIQPRDKPGNGGNAPVARLCRRRLRNATPTEWSKDP</sequence>
<proteinExistence type="predicted"/>